<organism evidence="2 3">
    <name type="scientific">Caerostris extrusa</name>
    <name type="common">Bark spider</name>
    <name type="synonym">Caerostris bankana</name>
    <dbReference type="NCBI Taxonomy" id="172846"/>
    <lineage>
        <taxon>Eukaryota</taxon>
        <taxon>Metazoa</taxon>
        <taxon>Ecdysozoa</taxon>
        <taxon>Arthropoda</taxon>
        <taxon>Chelicerata</taxon>
        <taxon>Arachnida</taxon>
        <taxon>Araneae</taxon>
        <taxon>Araneomorphae</taxon>
        <taxon>Entelegynae</taxon>
        <taxon>Araneoidea</taxon>
        <taxon>Araneidae</taxon>
        <taxon>Caerostris</taxon>
    </lineage>
</organism>
<accession>A0AAV4XLZ2</accession>
<proteinExistence type="predicted"/>
<reference evidence="2 3" key="1">
    <citation type="submission" date="2021-06" db="EMBL/GenBank/DDBJ databases">
        <title>Caerostris extrusa draft genome.</title>
        <authorList>
            <person name="Kono N."/>
            <person name="Arakawa K."/>
        </authorList>
    </citation>
    <scope>NUCLEOTIDE SEQUENCE [LARGE SCALE GENOMIC DNA]</scope>
</reference>
<gene>
    <name evidence="2" type="ORF">CEXT_490881</name>
</gene>
<evidence type="ECO:0000313" key="3">
    <source>
        <dbReference type="Proteomes" id="UP001054945"/>
    </source>
</evidence>
<feature type="compositionally biased region" description="Basic and acidic residues" evidence="1">
    <location>
        <begin position="7"/>
        <end position="19"/>
    </location>
</feature>
<dbReference type="EMBL" id="BPLR01017952">
    <property type="protein sequence ID" value="GIY95709.1"/>
    <property type="molecule type" value="Genomic_DNA"/>
</dbReference>
<dbReference type="AlphaFoldDB" id="A0AAV4XLZ2"/>
<dbReference type="Proteomes" id="UP001054945">
    <property type="component" value="Unassembled WGS sequence"/>
</dbReference>
<name>A0AAV4XLZ2_CAEEX</name>
<feature type="region of interest" description="Disordered" evidence="1">
    <location>
        <begin position="1"/>
        <end position="28"/>
    </location>
</feature>
<sequence length="67" mass="8006">MVSSPRLDIRTPGRPDRRKTFPWAPKRTNEGQTHRFPFFLFFKTRAQCLDVQQSVKLKKSLMRDDKI</sequence>
<evidence type="ECO:0000313" key="2">
    <source>
        <dbReference type="EMBL" id="GIY95709.1"/>
    </source>
</evidence>
<evidence type="ECO:0000256" key="1">
    <source>
        <dbReference type="SAM" id="MobiDB-lite"/>
    </source>
</evidence>
<protein>
    <submittedName>
        <fullName evidence="2">Uncharacterized protein</fullName>
    </submittedName>
</protein>
<comment type="caution">
    <text evidence="2">The sequence shown here is derived from an EMBL/GenBank/DDBJ whole genome shotgun (WGS) entry which is preliminary data.</text>
</comment>
<keyword evidence="3" id="KW-1185">Reference proteome</keyword>